<reference evidence="2" key="1">
    <citation type="submission" date="2018-08" db="EMBL/GenBank/DDBJ databases">
        <authorList>
            <person name="Rossello M."/>
        </authorList>
    </citation>
    <scope>NUCLEOTIDE SEQUENCE [LARGE SCALE GENOMIC DNA]</scope>
    <source>
        <strain evidence="2">cv. Chinese Spring</strain>
    </source>
</reference>
<evidence type="ECO:0000259" key="1">
    <source>
        <dbReference type="Pfam" id="PF07762"/>
    </source>
</evidence>
<dbReference type="PANTHER" id="PTHR33074">
    <property type="entry name" value="EXPRESSED PROTEIN-RELATED"/>
    <property type="match status" value="1"/>
</dbReference>
<dbReference type="Gramene" id="TraesNOR4B03G02277060.1">
    <property type="protein sequence ID" value="TraesNOR4B03G02277060.1.CDS1"/>
    <property type="gene ID" value="TraesNOR4B03G02277060"/>
</dbReference>
<sequence length="424" mass="46893">MEAQPNKTLDNLRAVVPRPRWVLLDRLGHREDQADADAATVASSRTSTGTVISVSFRFDAPPATSRLYLRWPFGPSKEDSSFAYPRVVAAHEDSVLLQLTVSPRSIDYFLYKARGARPPSLSLLPRSALTRKAIGILRRRGQGTFAVAELRTAGGDGTPVAFDLCVLLSPGPGPSETDKWELKRVNVRDGKGKDLTLQCWETDAVVPVGGRFLCWVDYYRGMLVGRVFADGGSVLTYVPLPVDTPWAKPDHGQECPEASRSVSVTAGDTVKFVSVDRGLLFVFTVTIWTLGKARDGSMEWEKDGEFRAAELWAFSSYEHLPRVPPEYPVVSMVDPDALCFMVSEGRHAGVEAGGDDTVWLVEVDTRRRAVRSVSRYSKEETRNMSGRAFHDEEEVDDTDGLASLNTFHGHAFLPSEVTTYVHEQ</sequence>
<dbReference type="Gramene" id="TraesWEE_scaffold_031595_01G000200.1">
    <property type="protein sequence ID" value="TraesWEE_scaffold_031595_01G000200.1"/>
    <property type="gene ID" value="TraesWEE_scaffold_031595_01G000200"/>
</dbReference>
<dbReference type="PANTHER" id="PTHR33074:SF75">
    <property type="entry name" value="OS01G0189800 PROTEIN"/>
    <property type="match status" value="1"/>
</dbReference>
<dbReference type="EnsemblPlants" id="TraesCS4B02G093400.1">
    <property type="protein sequence ID" value="TraesCS4B02G093400.1.cds1"/>
    <property type="gene ID" value="TraesCS4B02G093400"/>
</dbReference>
<dbReference type="Pfam" id="PF07762">
    <property type="entry name" value="DUF1618"/>
    <property type="match status" value="1"/>
</dbReference>
<dbReference type="STRING" id="4565.A0A3B6IPK6"/>
<dbReference type="Gramene" id="TraesCAD_scaffold_027920_01G000200.1">
    <property type="protein sequence ID" value="TraesCAD_scaffold_027920_01G000200.1"/>
    <property type="gene ID" value="TraesCAD_scaffold_027920_01G000200"/>
</dbReference>
<dbReference type="Gramene" id="TraesCS4B02G093400.1">
    <property type="protein sequence ID" value="TraesCS4B02G093400.1.cds1"/>
    <property type="gene ID" value="TraesCS4B02G093400"/>
</dbReference>
<protein>
    <recommendedName>
        <fullName evidence="1">DUF1618 domain-containing protein</fullName>
    </recommendedName>
</protein>
<evidence type="ECO:0000313" key="2">
    <source>
        <dbReference type="EnsemblPlants" id="TraesCS4B02G093400.1.cds1"/>
    </source>
</evidence>
<dbReference type="Gramene" id="TraesMAC4B03G02259440.1">
    <property type="protein sequence ID" value="TraesMAC4B03G02259440.1.CDS1"/>
    <property type="gene ID" value="TraesMAC4B03G02259440"/>
</dbReference>
<evidence type="ECO:0000313" key="3">
    <source>
        <dbReference type="Proteomes" id="UP000019116"/>
    </source>
</evidence>
<dbReference type="OrthoDB" id="596210at2759"/>
<organism evidence="2">
    <name type="scientific">Triticum aestivum</name>
    <name type="common">Wheat</name>
    <dbReference type="NCBI Taxonomy" id="4565"/>
    <lineage>
        <taxon>Eukaryota</taxon>
        <taxon>Viridiplantae</taxon>
        <taxon>Streptophyta</taxon>
        <taxon>Embryophyta</taxon>
        <taxon>Tracheophyta</taxon>
        <taxon>Spermatophyta</taxon>
        <taxon>Magnoliopsida</taxon>
        <taxon>Liliopsida</taxon>
        <taxon>Poales</taxon>
        <taxon>Poaceae</taxon>
        <taxon>BOP clade</taxon>
        <taxon>Pooideae</taxon>
        <taxon>Triticodae</taxon>
        <taxon>Triticeae</taxon>
        <taxon>Triticinae</taxon>
        <taxon>Triticum</taxon>
    </lineage>
</organism>
<dbReference type="Gramene" id="TraesSYM4B03G02286620.1">
    <property type="protein sequence ID" value="TraesSYM4B03G02286620.1.CDS1"/>
    <property type="gene ID" value="TraesSYM4B03G02286620"/>
</dbReference>
<dbReference type="Gramene" id="TraesCLE_scaffold_009986_01G000200.1">
    <property type="protein sequence ID" value="TraesCLE_scaffold_009986_01G000200.1"/>
    <property type="gene ID" value="TraesCLE_scaffold_009986_01G000200"/>
</dbReference>
<dbReference type="Gramene" id="TraesPARA_EIv1.0_1328080.1">
    <property type="protein sequence ID" value="TraesPARA_EIv1.0_1328080.1.CDS1"/>
    <property type="gene ID" value="TraesPARA_EIv1.0_1328080"/>
</dbReference>
<dbReference type="OMA" id="PTSTWAI"/>
<feature type="domain" description="DUF1618" evidence="1">
    <location>
        <begin position="215"/>
        <end position="339"/>
    </location>
</feature>
<accession>A0A3B6IPK6</accession>
<name>A0A3B6IPK6_WHEAT</name>
<reference evidence="2" key="2">
    <citation type="submission" date="2018-10" db="UniProtKB">
        <authorList>
            <consortium name="EnsemblPlants"/>
        </authorList>
    </citation>
    <scope>IDENTIFICATION</scope>
</reference>
<dbReference type="InterPro" id="IPR011676">
    <property type="entry name" value="DUF1618"/>
</dbReference>
<proteinExistence type="predicted"/>
<dbReference type="Gramene" id="TraesROB_scaffold_109802_01G000100.1">
    <property type="protein sequence ID" value="TraesROB_scaffold_109802_01G000100.1"/>
    <property type="gene ID" value="TraesROB_scaffold_109802_01G000100"/>
</dbReference>
<keyword evidence="3" id="KW-1185">Reference proteome</keyword>
<dbReference type="Proteomes" id="UP000019116">
    <property type="component" value="Chromosome 4B"/>
</dbReference>
<dbReference type="Gramene" id="TraesCS4B03G0213600.1">
    <property type="protein sequence ID" value="TraesCS4B03G0213600.1.CDS1"/>
    <property type="gene ID" value="TraesCS4B03G0213600"/>
</dbReference>
<dbReference type="AlphaFoldDB" id="A0A3B6IPK6"/>